<feature type="non-terminal residue" evidence="2">
    <location>
        <position position="1"/>
    </location>
</feature>
<name>S4PPN7_9NEOP</name>
<dbReference type="AlphaFoldDB" id="S4PPN7"/>
<evidence type="ECO:0000313" key="2">
    <source>
        <dbReference type="EMBL" id="JAA90235.1"/>
    </source>
</evidence>
<feature type="region of interest" description="Disordered" evidence="1">
    <location>
        <begin position="26"/>
        <end position="76"/>
    </location>
</feature>
<reference evidence="2" key="2">
    <citation type="submission" date="2013-05" db="EMBL/GenBank/DDBJ databases">
        <authorList>
            <person name="Carter J.-M."/>
            <person name="Baker S.C."/>
            <person name="Pink R."/>
            <person name="Carter D.R.F."/>
            <person name="Collins A."/>
            <person name="Tomlin J."/>
            <person name="Gibbs M."/>
            <person name="Breuker C.J."/>
        </authorList>
    </citation>
    <scope>NUCLEOTIDE SEQUENCE</scope>
    <source>
        <tissue evidence="2">Ovary</tissue>
    </source>
</reference>
<feature type="compositionally biased region" description="Basic and acidic residues" evidence="1">
    <location>
        <begin position="47"/>
        <end position="76"/>
    </location>
</feature>
<accession>S4PPN7</accession>
<proteinExistence type="predicted"/>
<organism evidence="2">
    <name type="scientific">Pararge aegeria</name>
    <name type="common">speckled wood butterfly</name>
    <dbReference type="NCBI Taxonomy" id="116150"/>
    <lineage>
        <taxon>Eukaryota</taxon>
        <taxon>Metazoa</taxon>
        <taxon>Ecdysozoa</taxon>
        <taxon>Arthropoda</taxon>
        <taxon>Hexapoda</taxon>
        <taxon>Insecta</taxon>
        <taxon>Pterygota</taxon>
        <taxon>Neoptera</taxon>
        <taxon>Endopterygota</taxon>
        <taxon>Lepidoptera</taxon>
        <taxon>Glossata</taxon>
        <taxon>Ditrysia</taxon>
        <taxon>Papilionoidea</taxon>
        <taxon>Nymphalidae</taxon>
        <taxon>Satyrinae</taxon>
        <taxon>Satyrini</taxon>
        <taxon>Parargina</taxon>
        <taxon>Pararge</taxon>
    </lineage>
</organism>
<feature type="non-terminal residue" evidence="2">
    <location>
        <position position="76"/>
    </location>
</feature>
<protein>
    <submittedName>
        <fullName evidence="2">Uncharacterized protein</fullName>
    </submittedName>
</protein>
<reference evidence="2" key="1">
    <citation type="journal article" date="2013" name="BMC Genomics">
        <title>Unscrambling butterfly oogenesis.</title>
        <authorList>
            <person name="Carter J.M."/>
            <person name="Baker S.C."/>
            <person name="Pink R."/>
            <person name="Carter D.R."/>
            <person name="Collins A."/>
            <person name="Tomlin J."/>
            <person name="Gibbs M."/>
            <person name="Breuker C.J."/>
        </authorList>
    </citation>
    <scope>NUCLEOTIDE SEQUENCE</scope>
    <source>
        <tissue evidence="2">Ovary</tissue>
    </source>
</reference>
<evidence type="ECO:0000256" key="1">
    <source>
        <dbReference type="SAM" id="MobiDB-lite"/>
    </source>
</evidence>
<dbReference type="EMBL" id="GAIX01002325">
    <property type="protein sequence ID" value="JAA90235.1"/>
    <property type="molecule type" value="Transcribed_RNA"/>
</dbReference>
<sequence length="76" mass="8863">VDKVEKTKKRKQKFHEDVVKDSISNTAEVDDSSCKTEKKSKKKHKHRESDTLETEEKKADIKDHELTANHSFEVPK</sequence>